<evidence type="ECO:0000259" key="6">
    <source>
        <dbReference type="Pfam" id="PF08386"/>
    </source>
</evidence>
<gene>
    <name evidence="7" type="ORF">NQU55_21460</name>
</gene>
<dbReference type="InterPro" id="IPR029058">
    <property type="entry name" value="AB_hydrolase_fold"/>
</dbReference>
<keyword evidence="3 7" id="KW-0378">Hydrolase</keyword>
<evidence type="ECO:0000256" key="1">
    <source>
        <dbReference type="ARBA" id="ARBA00010088"/>
    </source>
</evidence>
<sequence>MDSSRLLRTSGTVIAAAALLISGSALGDTSPRATAAPRAYGAGDEQPSPAGSRHGRAGEGRDDHGLPGFGSLGPGGALGSPGGLGGAGRPSGDAPLLAPLPAAVPAALQRYYEQKLSWHSCGTSGFECATLRAPLDYDHPREADDLKLAVSRKKATGAGHARRLGSLMVNPGGPGGSAVGYLQRYAGIGYPATVRAHYDMVAMDPRGVAGSEPVTCFSDADMDRYTEVDQTPDDAGETGELVAAYSDFADGCATRSGKLLGHVSTIEAARDMDVLRAVLDDAKLTYVGASYGTFLGATYAGLFPSRVGRLVLDGALDPALDSERVNRDQTAGFQTAFDSFAQDCARRKDCPLGTEPARAGDRLSALFKKADATPLATGKSRKLTESLATTGVISAMYDEAAWGLLRTALRSAFQGDGAALLKLSDAYYERDSRGTYQNLMYANAAVNCLDLPPAFRSPAEVRSAIPAFRKASPVFGTSLAWAALTCGYWPVQATGSPHRIPAEGAAPILVVGTTRDPATPYGWARSLASQLSSGRLLTYDGDGHTAYTRGSACIDNAINNYLLTSTPPPADRKCR</sequence>
<feature type="chain" id="PRO_5040875256" evidence="5">
    <location>
        <begin position="28"/>
        <end position="575"/>
    </location>
</feature>
<dbReference type="InterPro" id="IPR051601">
    <property type="entry name" value="Serine_prot/Carboxylest_S33"/>
</dbReference>
<dbReference type="GO" id="GO:0016787">
    <property type="term" value="F:hydrolase activity"/>
    <property type="evidence" value="ECO:0007669"/>
    <property type="project" value="UniProtKB-KW"/>
</dbReference>
<keyword evidence="8" id="KW-1185">Reference proteome</keyword>
<dbReference type="PANTHER" id="PTHR43248:SF29">
    <property type="entry name" value="TRIPEPTIDYL AMINOPEPTIDASE"/>
    <property type="match status" value="1"/>
</dbReference>
<evidence type="ECO:0000256" key="4">
    <source>
        <dbReference type="SAM" id="MobiDB-lite"/>
    </source>
</evidence>
<name>A0A9X2LJF9_9ACTN</name>
<accession>A0A9X2LJF9</accession>
<dbReference type="InterPro" id="IPR013595">
    <property type="entry name" value="Pept_S33_TAP-like_C"/>
</dbReference>
<feature type="signal peptide" evidence="5">
    <location>
        <begin position="1"/>
        <end position="27"/>
    </location>
</feature>
<evidence type="ECO:0000256" key="5">
    <source>
        <dbReference type="SAM" id="SignalP"/>
    </source>
</evidence>
<dbReference type="AlphaFoldDB" id="A0A9X2LJF9"/>
<evidence type="ECO:0000313" key="7">
    <source>
        <dbReference type="EMBL" id="MCQ8772315.1"/>
    </source>
</evidence>
<dbReference type="SUPFAM" id="SSF53474">
    <property type="entry name" value="alpha/beta-Hydrolases"/>
    <property type="match status" value="1"/>
</dbReference>
<feature type="compositionally biased region" description="Basic and acidic residues" evidence="4">
    <location>
        <begin position="56"/>
        <end position="65"/>
    </location>
</feature>
<comment type="caution">
    <text evidence="7">The sequence shown here is derived from an EMBL/GenBank/DDBJ whole genome shotgun (WGS) entry which is preliminary data.</text>
</comment>
<dbReference type="Proteomes" id="UP001142374">
    <property type="component" value="Unassembled WGS sequence"/>
</dbReference>
<reference evidence="7" key="1">
    <citation type="submission" date="2022-06" db="EMBL/GenBank/DDBJ databases">
        <title>WGS of actinobacteria.</title>
        <authorList>
            <person name="Thawai C."/>
        </authorList>
    </citation>
    <scope>NUCLEOTIDE SEQUENCE</scope>
    <source>
        <strain evidence="7">AA8</strain>
    </source>
</reference>
<keyword evidence="2 5" id="KW-0732">Signal</keyword>
<comment type="similarity">
    <text evidence="1">Belongs to the peptidase S33 family.</text>
</comment>
<feature type="domain" description="Peptidase S33 tripeptidyl aminopeptidase-like C-terminal" evidence="6">
    <location>
        <begin position="472"/>
        <end position="574"/>
    </location>
</feature>
<proteinExistence type="inferred from homology"/>
<feature type="compositionally biased region" description="Gly residues" evidence="4">
    <location>
        <begin position="67"/>
        <end position="89"/>
    </location>
</feature>
<evidence type="ECO:0000256" key="3">
    <source>
        <dbReference type="ARBA" id="ARBA00022801"/>
    </source>
</evidence>
<dbReference type="RefSeq" id="WP_168094391.1">
    <property type="nucleotide sequence ID" value="NZ_JAATER010000247.1"/>
</dbReference>
<organism evidence="7 8">
    <name type="scientific">Streptomyces telluris</name>
    <dbReference type="NCBI Taxonomy" id="2720021"/>
    <lineage>
        <taxon>Bacteria</taxon>
        <taxon>Bacillati</taxon>
        <taxon>Actinomycetota</taxon>
        <taxon>Actinomycetes</taxon>
        <taxon>Kitasatosporales</taxon>
        <taxon>Streptomycetaceae</taxon>
        <taxon>Streptomyces</taxon>
    </lineage>
</organism>
<dbReference type="PANTHER" id="PTHR43248">
    <property type="entry name" value="2-SUCCINYL-6-HYDROXY-2,4-CYCLOHEXADIENE-1-CARBOXYLATE SYNTHASE"/>
    <property type="match status" value="1"/>
</dbReference>
<feature type="region of interest" description="Disordered" evidence="4">
    <location>
        <begin position="27"/>
        <end position="90"/>
    </location>
</feature>
<evidence type="ECO:0000313" key="8">
    <source>
        <dbReference type="Proteomes" id="UP001142374"/>
    </source>
</evidence>
<evidence type="ECO:0000256" key="2">
    <source>
        <dbReference type="ARBA" id="ARBA00022729"/>
    </source>
</evidence>
<protein>
    <submittedName>
        <fullName evidence="7">Alpha/beta hydrolase</fullName>
    </submittedName>
</protein>
<dbReference type="Pfam" id="PF08386">
    <property type="entry name" value="Abhydrolase_4"/>
    <property type="match status" value="1"/>
</dbReference>
<dbReference type="EMBL" id="JANIID010000020">
    <property type="protein sequence ID" value="MCQ8772315.1"/>
    <property type="molecule type" value="Genomic_DNA"/>
</dbReference>
<dbReference type="Gene3D" id="3.40.50.1820">
    <property type="entry name" value="alpha/beta hydrolase"/>
    <property type="match status" value="1"/>
</dbReference>